<dbReference type="OrthoDB" id="3151137at2759"/>
<feature type="compositionally biased region" description="Polar residues" evidence="2">
    <location>
        <begin position="1090"/>
        <end position="1108"/>
    </location>
</feature>
<evidence type="ECO:0000313" key="3">
    <source>
        <dbReference type="EMBL" id="KAJ2927781.1"/>
    </source>
</evidence>
<accession>A0A9W8J3F1</accession>
<feature type="coiled-coil region" evidence="1">
    <location>
        <begin position="1048"/>
        <end position="1075"/>
    </location>
</feature>
<comment type="caution">
    <text evidence="3">The sequence shown here is derived from an EMBL/GenBank/DDBJ whole genome shotgun (WGS) entry which is preliminary data.</text>
</comment>
<feature type="region of interest" description="Disordered" evidence="2">
    <location>
        <begin position="1087"/>
        <end position="1108"/>
    </location>
</feature>
<dbReference type="EMBL" id="JANBPK010000960">
    <property type="protein sequence ID" value="KAJ2927781.1"/>
    <property type="molecule type" value="Genomic_DNA"/>
</dbReference>
<gene>
    <name evidence="3" type="ORF">H1R20_g9314</name>
</gene>
<keyword evidence="4" id="KW-1185">Reference proteome</keyword>
<name>A0A9W8J3F1_9AGAR</name>
<feature type="non-terminal residue" evidence="3">
    <location>
        <position position="1108"/>
    </location>
</feature>
<protein>
    <submittedName>
        <fullName evidence="3">Uncharacterized protein</fullName>
    </submittedName>
</protein>
<organism evidence="3 4">
    <name type="scientific">Candolleomyces eurysporus</name>
    <dbReference type="NCBI Taxonomy" id="2828524"/>
    <lineage>
        <taxon>Eukaryota</taxon>
        <taxon>Fungi</taxon>
        <taxon>Dikarya</taxon>
        <taxon>Basidiomycota</taxon>
        <taxon>Agaricomycotina</taxon>
        <taxon>Agaricomycetes</taxon>
        <taxon>Agaricomycetidae</taxon>
        <taxon>Agaricales</taxon>
        <taxon>Agaricineae</taxon>
        <taxon>Psathyrellaceae</taxon>
        <taxon>Candolleomyces</taxon>
    </lineage>
</organism>
<dbReference type="Proteomes" id="UP001140091">
    <property type="component" value="Unassembled WGS sequence"/>
</dbReference>
<keyword evidence="1" id="KW-0175">Coiled coil</keyword>
<feature type="region of interest" description="Disordered" evidence="2">
    <location>
        <begin position="54"/>
        <end position="141"/>
    </location>
</feature>
<sequence length="1108" mass="124618">MCSLSPEPRQPSFRIAARMKPKYSFMQKGLRDYGLCHPLPQRFGLVHKPELAARTLTRPSQKTLPPTLVKKKQRRRRSNHTQVIEIVDSDGDDVQPMPAPNQKCKNSLPTAGEDSEDEGSRYNIQSSQSPESKLSHKVSGDLTLLQPGTEFRDNRKDRESMAAFRRDMNHMDLYHGAPTQIIQPESTLWVPPRTPVRPPKSLVGRGKALEGPDAGVVLVEATPEEAPSSSLDSDFDLSTQLYEHPMLTAHGLVINKTYGLLICHHCEQAITPHAITYHLNQGIGMGVPSPTIAEMERIAQKQNVPYKTYPTIDTCNGPVTAIAGLKIQRKTGCPRCMYTASATHVRQHMINICKCPLTPPLKNVTCQVLNEGAANSSIRIIPPPIPQPTQTLEAMRLREFQTFDPLHVDLSTSPDDSRLLSPWILRTRFHTLAEGRDVDKLRELVSLPSETELHLRGLGKAVLQYFQECESLLDDTDPFVLQIFNTSDVDKDGINHTPLHNHHQPEPTLQAYSLPITHLVSSIIRQGFDDFKLPTSAEVIKAVKSLKRLIDSAHLHDLFISLWLQRWPWTKEKPFADPTICFLGLYTIKKDGSFSQPKDVMGVIAKLCRALRLTVLRQAHEFAEQQGLTILDVYTQYEPWLVESKPSTFQSLRFYQHYATSLAYGTISPPTYLMTFMNKIEKKVVKLVEDDILCGLDLHARISDPADNLQSTEPGYSFLTDSRNDFYDSHLTLVEKFLTGDTAKRRFFRPIPGTTQDALNVSEALNWLEKLAECEGLLALLIEMRSGSPIRLTELTSTLARNTRYRSRNLFAIGNHTVLIRQYNKTSNNEQADRLIPHSLSSFDADILAQIHLLARPFAAFLASKLYPNDPEVSRMYLEQLFMDLGKAFTSRKLSDLMGRETLAVFLFRITISMWRHIATAWRTKLCAPTDVDEDLTSVMKQFQAQQSGHTLATEQRIYGLSPDVIEGISDATIQLYLKVSTEWQMRLQVVPGGHVLTYREAMMDNFDSLVKAELLKLFPARSGGEGATNDQTLQLLQQLVVKQSHNQEVLIGKIDQLQKEMSTLKKAIADGSVQTLQLSGPSVGDTLVEASSNPPHSSCRNFLSYNP</sequence>
<dbReference type="AlphaFoldDB" id="A0A9W8J3F1"/>
<reference evidence="3" key="1">
    <citation type="submission" date="2022-06" db="EMBL/GenBank/DDBJ databases">
        <title>Genome Sequence of Candolleomyces eurysporus.</title>
        <authorList>
            <person name="Buettner E."/>
        </authorList>
    </citation>
    <scope>NUCLEOTIDE SEQUENCE</scope>
    <source>
        <strain evidence="3">VTCC 930004</strain>
    </source>
</reference>
<evidence type="ECO:0000256" key="1">
    <source>
        <dbReference type="SAM" id="Coils"/>
    </source>
</evidence>
<feature type="compositionally biased region" description="Basic residues" evidence="2">
    <location>
        <begin position="69"/>
        <end position="79"/>
    </location>
</feature>
<feature type="compositionally biased region" description="Polar residues" evidence="2">
    <location>
        <begin position="122"/>
        <end position="132"/>
    </location>
</feature>
<evidence type="ECO:0000313" key="4">
    <source>
        <dbReference type="Proteomes" id="UP001140091"/>
    </source>
</evidence>
<evidence type="ECO:0000256" key="2">
    <source>
        <dbReference type="SAM" id="MobiDB-lite"/>
    </source>
</evidence>
<proteinExistence type="predicted"/>